<dbReference type="EMBL" id="CP045798">
    <property type="protein sequence ID" value="QNB47408.1"/>
    <property type="molecule type" value="Genomic_DNA"/>
</dbReference>
<evidence type="ECO:0000313" key="2">
    <source>
        <dbReference type="EMBL" id="QNB47408.1"/>
    </source>
</evidence>
<dbReference type="PROSITE" id="PS50943">
    <property type="entry name" value="HTH_CROC1"/>
    <property type="match status" value="1"/>
</dbReference>
<dbReference type="InterPro" id="IPR001387">
    <property type="entry name" value="Cro/C1-type_HTH"/>
</dbReference>
<proteinExistence type="predicted"/>
<dbReference type="OrthoDB" id="1808039at2"/>
<dbReference type="Proteomes" id="UP000515847">
    <property type="component" value="Chromosome"/>
</dbReference>
<dbReference type="Gene3D" id="1.10.260.40">
    <property type="entry name" value="lambda repressor-like DNA-binding domains"/>
    <property type="match status" value="1"/>
</dbReference>
<gene>
    <name evidence="2" type="ORF">BR63_14580</name>
</gene>
<name>A0A7G6E5Q4_THEFR</name>
<protein>
    <submittedName>
        <fullName evidence="2">Transcriptional regulator</fullName>
    </submittedName>
</protein>
<feature type="domain" description="HTH cro/C1-type" evidence="1">
    <location>
        <begin position="29"/>
        <end position="51"/>
    </location>
</feature>
<organism evidence="2 3">
    <name type="scientific">Thermanaerosceptrum fracticalcis</name>
    <dbReference type="NCBI Taxonomy" id="1712410"/>
    <lineage>
        <taxon>Bacteria</taxon>
        <taxon>Bacillati</taxon>
        <taxon>Bacillota</taxon>
        <taxon>Clostridia</taxon>
        <taxon>Eubacteriales</taxon>
        <taxon>Peptococcaceae</taxon>
        <taxon>Thermanaerosceptrum</taxon>
    </lineage>
</organism>
<keyword evidence="3" id="KW-1185">Reference proteome</keyword>
<dbReference type="AlphaFoldDB" id="A0A7G6E5Q4"/>
<evidence type="ECO:0000313" key="3">
    <source>
        <dbReference type="Proteomes" id="UP000515847"/>
    </source>
</evidence>
<dbReference type="GO" id="GO:0003677">
    <property type="term" value="F:DNA binding"/>
    <property type="evidence" value="ECO:0007669"/>
    <property type="project" value="InterPro"/>
</dbReference>
<evidence type="ECO:0000259" key="1">
    <source>
        <dbReference type="PROSITE" id="PS50943"/>
    </source>
</evidence>
<sequence>MELIRVGDKVIDKAKIVEVIDQILNYRIRGLTQQEVAKEMGLERSFISRLEGIGEVRKGGSIAVIGFPIKNREEIKAVLNKKGVDFSILLSEEERWRFVKEKTGLELFNEIMALLQKIRSFDKVIILGSRQRVRMLSALLDKEVLTFELGESPLSEDIYVEVNRLEKLLDLC</sequence>
<dbReference type="RefSeq" id="WP_034425242.1">
    <property type="nucleotide sequence ID" value="NZ_CP045798.1"/>
</dbReference>
<dbReference type="InterPro" id="IPR010982">
    <property type="entry name" value="Lambda_DNA-bd_dom_sf"/>
</dbReference>
<accession>A0A7G6E5Q4</accession>
<reference evidence="2 3" key="1">
    <citation type="journal article" date="2019" name="Front. Microbiol.">
        <title>Thermoanaerosceptrum fracticalcis gen. nov. sp. nov., a Novel Fumarate-Fermenting Microorganism From a Deep Fractured Carbonate Aquifer of the US Great Basin.</title>
        <authorList>
            <person name="Hamilton-Brehm S.D."/>
            <person name="Stewart L.E."/>
            <person name="Zavarin M."/>
            <person name="Caldwell M."/>
            <person name="Lawson P.A."/>
            <person name="Onstott T.C."/>
            <person name="Grzymski J."/>
            <person name="Neveux I."/>
            <person name="Lollar B.S."/>
            <person name="Russell C.E."/>
            <person name="Moser D.P."/>
        </authorList>
    </citation>
    <scope>NUCLEOTIDE SEQUENCE [LARGE SCALE GENOMIC DNA]</scope>
    <source>
        <strain evidence="2 3">DRI-13</strain>
    </source>
</reference>
<dbReference type="KEGG" id="tfr:BR63_14580"/>